<dbReference type="STRING" id="695850.A0A067BE78"/>
<dbReference type="OMA" id="WKEHIEV"/>
<dbReference type="EMBL" id="KK584128">
    <property type="protein sequence ID" value="KDO16428.1"/>
    <property type="molecule type" value="Genomic_DNA"/>
</dbReference>
<evidence type="ECO:0000313" key="2">
    <source>
        <dbReference type="Proteomes" id="UP000030745"/>
    </source>
</evidence>
<dbReference type="OrthoDB" id="415460at2759"/>
<dbReference type="PANTHER" id="PTHR38666">
    <property type="match status" value="1"/>
</dbReference>
<dbReference type="Proteomes" id="UP000030745">
    <property type="component" value="Unassembled WGS sequence"/>
</dbReference>
<dbReference type="RefSeq" id="XP_012212864.1">
    <property type="nucleotide sequence ID" value="XM_012357474.1"/>
</dbReference>
<name>A0A067BE78_SAPPC</name>
<proteinExistence type="predicted"/>
<gene>
    <name evidence="1" type="ORF">SPRG_18047</name>
</gene>
<accession>A0A067BE78</accession>
<sequence length="228" mass="26029">MSLLLLRRARSLRAPVRAMSTSAPDETPKKPSSPSIVLDEFVMRQFDDANFRGTQVKYDKTKFEAMINKYYENGEYALVDGYAPFCKHLFVPNFINARVQTVPITHKSIHLLQSGYTKRRPEELPVLMRWFPSHSVTPVTAKFLDIVLYSREQVFLENEAMGKDIALGDAPWRITNVIAQDVNTELPMEPMHYFRNALGKGAGGSGVPIDPIKYQEAVDYWNKHAHIK</sequence>
<keyword evidence="2" id="KW-1185">Reference proteome</keyword>
<organism evidence="1 2">
    <name type="scientific">Saprolegnia parasitica (strain CBS 223.65)</name>
    <dbReference type="NCBI Taxonomy" id="695850"/>
    <lineage>
        <taxon>Eukaryota</taxon>
        <taxon>Sar</taxon>
        <taxon>Stramenopiles</taxon>
        <taxon>Oomycota</taxon>
        <taxon>Saprolegniomycetes</taxon>
        <taxon>Saprolegniales</taxon>
        <taxon>Saprolegniaceae</taxon>
        <taxon>Saprolegnia</taxon>
    </lineage>
</organism>
<dbReference type="Gene3D" id="3.30.2310.50">
    <property type="entry name" value="Protein of unknown function (DUF3228), domain 1"/>
    <property type="match status" value="2"/>
</dbReference>
<dbReference type="GeneID" id="24139574"/>
<reference evidence="1 2" key="1">
    <citation type="journal article" date="2013" name="PLoS Genet.">
        <title>Distinctive expansion of potential virulence genes in the genome of the oomycete fish pathogen Saprolegnia parasitica.</title>
        <authorList>
            <person name="Jiang R.H."/>
            <person name="de Bruijn I."/>
            <person name="Haas B.J."/>
            <person name="Belmonte R."/>
            <person name="Lobach L."/>
            <person name="Christie J."/>
            <person name="van den Ackerveken G."/>
            <person name="Bottin A."/>
            <person name="Bulone V."/>
            <person name="Diaz-Moreno S.M."/>
            <person name="Dumas B."/>
            <person name="Fan L."/>
            <person name="Gaulin E."/>
            <person name="Govers F."/>
            <person name="Grenville-Briggs L.J."/>
            <person name="Horner N.R."/>
            <person name="Levin J.Z."/>
            <person name="Mammella M."/>
            <person name="Meijer H.J."/>
            <person name="Morris P."/>
            <person name="Nusbaum C."/>
            <person name="Oome S."/>
            <person name="Phillips A.J."/>
            <person name="van Rooyen D."/>
            <person name="Rzeszutek E."/>
            <person name="Saraiva M."/>
            <person name="Secombes C.J."/>
            <person name="Seidl M.F."/>
            <person name="Snel B."/>
            <person name="Stassen J.H."/>
            <person name="Sykes S."/>
            <person name="Tripathy S."/>
            <person name="van den Berg H."/>
            <person name="Vega-Arreguin J.C."/>
            <person name="Wawra S."/>
            <person name="Young S.K."/>
            <person name="Zeng Q."/>
            <person name="Dieguez-Uribeondo J."/>
            <person name="Russ C."/>
            <person name="Tyler B.M."/>
            <person name="van West P."/>
        </authorList>
    </citation>
    <scope>NUCLEOTIDE SEQUENCE [LARGE SCALE GENOMIC DNA]</scope>
    <source>
        <strain evidence="1 2">CBS 223.65</strain>
    </source>
</reference>
<dbReference type="Pfam" id="PF11539">
    <property type="entry name" value="DUF3228"/>
    <property type="match status" value="1"/>
</dbReference>
<dbReference type="PANTHER" id="PTHR38666:SF2">
    <property type="entry name" value="FLAGELLAR ASSOCIATED PROTEIN"/>
    <property type="match status" value="1"/>
</dbReference>
<dbReference type="VEuPathDB" id="FungiDB:SPRG_18047"/>
<dbReference type="AlphaFoldDB" id="A0A067BE78"/>
<dbReference type="KEGG" id="spar:SPRG_18047"/>
<protein>
    <submittedName>
        <fullName evidence="1">Uncharacterized protein</fullName>
    </submittedName>
</protein>
<evidence type="ECO:0000313" key="1">
    <source>
        <dbReference type="EMBL" id="KDO16428.1"/>
    </source>
</evidence>
<dbReference type="InterPro" id="IPR021610">
    <property type="entry name" value="DUF3228"/>
</dbReference>